<evidence type="ECO:0008006" key="3">
    <source>
        <dbReference type="Google" id="ProtNLM"/>
    </source>
</evidence>
<dbReference type="eggNOG" id="COG1403">
    <property type="taxonomic scope" value="Bacteria"/>
</dbReference>
<reference evidence="1 2" key="1">
    <citation type="journal article" date="2005" name="Proc. Natl. Acad. Sci. U.S.A.">
        <title>Comparison of the complete genome sequences of Pseudomonas syringae pv. syringae B728a and pv. tomato DC3000.</title>
        <authorList>
            <person name="Feil H."/>
            <person name="Feil W.S."/>
            <person name="Chain P."/>
            <person name="Larimer F."/>
            <person name="Dibartolo G."/>
            <person name="Copeland A."/>
            <person name="Lykidis A."/>
            <person name="Trong S."/>
            <person name="Nolan M."/>
            <person name="Goltsman E."/>
            <person name="Thiel J."/>
            <person name="Malfatti S."/>
            <person name="Loper J.E."/>
            <person name="Lapidus A."/>
            <person name="Detter J.C."/>
            <person name="Land M."/>
            <person name="Richardson P.M."/>
            <person name="Kyrpides N.C."/>
            <person name="Ivanova N."/>
            <person name="Lindow S.E."/>
        </authorList>
    </citation>
    <scope>NUCLEOTIDE SEQUENCE [LARGE SCALE GENOMIC DNA]</scope>
    <source>
        <strain evidence="1 2">B728a</strain>
    </source>
</reference>
<dbReference type="Proteomes" id="UP000000426">
    <property type="component" value="Chromosome"/>
</dbReference>
<organism evidence="1 2">
    <name type="scientific">Pseudomonas syringae pv. syringae (strain B728a)</name>
    <dbReference type="NCBI Taxonomy" id="205918"/>
    <lineage>
        <taxon>Bacteria</taxon>
        <taxon>Pseudomonadati</taxon>
        <taxon>Pseudomonadota</taxon>
        <taxon>Gammaproteobacteria</taxon>
        <taxon>Pseudomonadales</taxon>
        <taxon>Pseudomonadaceae</taxon>
        <taxon>Pseudomonas</taxon>
        <taxon>Pseudomonas syringae</taxon>
    </lineage>
</organism>
<dbReference type="STRING" id="205918.Psyr_2346"/>
<sequence>MIRLTRPIIDASMVFDTCVSDLADPVLAAKCVAARTEVLAIFAEYEDRASLNTLYTFSRCFRGGDEQIVVGGLTKGELVSLYSSQFIRKTGRARKYYDQIMVLAPSGRCPFCSCAPAETLDHFMSKSIYPGFSILPLNLTPACYSCNKGKGFAAIESDDQVLHPYYEPELLDTTTWLYAELIETVPASVKFSVTPPADWPPELAIRLNNYFRDFRIAWRFGIEAASELSSQAAYLVDIESPQERRNHLDRVARVERRHRKNSWKAALFEALAQNNWFQKIGCELHSKGRMK</sequence>
<name>Q4ZTY7_PSEU2</name>
<dbReference type="HOGENOM" id="CLU_069622_1_0_6"/>
<evidence type="ECO:0000313" key="1">
    <source>
        <dbReference type="EMBL" id="AAY37385.1"/>
    </source>
</evidence>
<protein>
    <recommendedName>
        <fullName evidence="3">HNH endonuclease</fullName>
    </recommendedName>
</protein>
<gene>
    <name evidence="1" type="ordered locus">Psyr_2346</name>
</gene>
<evidence type="ECO:0000313" key="2">
    <source>
        <dbReference type="Proteomes" id="UP000000426"/>
    </source>
</evidence>
<dbReference type="AlphaFoldDB" id="Q4ZTY7"/>
<dbReference type="EMBL" id="CP000075">
    <property type="protein sequence ID" value="AAY37385.1"/>
    <property type="molecule type" value="Genomic_DNA"/>
</dbReference>
<dbReference type="Gene3D" id="1.10.30.50">
    <property type="match status" value="1"/>
</dbReference>
<dbReference type="OrthoDB" id="9816185at2"/>
<proteinExistence type="predicted"/>
<accession>Q4ZTY7</accession>
<dbReference type="KEGG" id="psb:Psyr_2346"/>